<dbReference type="PROSITE" id="PS50071">
    <property type="entry name" value="HOMEOBOX_2"/>
    <property type="match status" value="1"/>
</dbReference>
<dbReference type="PANTHER" id="PTHR46294:SF4">
    <property type="entry name" value="SEGMENTATION PROTEIN EVEN-SKIPPED"/>
    <property type="match status" value="1"/>
</dbReference>
<name>A0A0F6N1M4_TERTR</name>
<evidence type="ECO:0000256" key="5">
    <source>
        <dbReference type="ARBA" id="ARBA00023242"/>
    </source>
</evidence>
<evidence type="ECO:0000259" key="10">
    <source>
        <dbReference type="PROSITE" id="PS50071"/>
    </source>
</evidence>
<sequence>MMITQSLAVNPMEGDTNRDEGGSLKHTESTLPCHGSPLGGKQRASPRSRSDSDSDDDMRRSRDFMTDENGIRRYRTAFSREQIDKLEKEYSKENYVSRPRRCELASSLNLPESTIKVWFQNRRMKDKRQRMAVAWPFALADPNICAYLMNAAANMGYHYPGIAGAQPTPSHHPLAGLPYSGLHNIPAMPGLPYMGALNGLAGFPTRPMGDLVTSAGHLNTATQIPRIPLSVHTTAHQTRDLHLAPRDKVTPVSTPTSLPSNTRVNDISSLHGHHINLPRCTSAPGEPCTCHVYLNGLPPVTSVHSHVTPLPVSSPKQKNATAPLFRPYKSDS</sequence>
<reference evidence="11" key="1">
    <citation type="submission" date="2013-12" db="EMBL/GenBank/DDBJ databases">
        <title>Multiple evolution of protostomy from a deuterostomic bilaterian ancestor.</title>
        <authorList>
            <person name="Martin-Duran J.M."/>
            <person name="Passamaneck Y.J."/>
            <person name="Martindale M.Q."/>
            <person name="Hejnol A."/>
        </authorList>
    </citation>
    <scope>NUCLEOTIDE SEQUENCE</scope>
</reference>
<evidence type="ECO:0000256" key="8">
    <source>
        <dbReference type="RuleBase" id="RU000682"/>
    </source>
</evidence>
<proteinExistence type="evidence at transcript level"/>
<dbReference type="GO" id="GO:0005634">
    <property type="term" value="C:nucleus"/>
    <property type="evidence" value="ECO:0007669"/>
    <property type="project" value="UniProtKB-SubCell"/>
</dbReference>
<evidence type="ECO:0000256" key="9">
    <source>
        <dbReference type="SAM" id="MobiDB-lite"/>
    </source>
</evidence>
<dbReference type="GO" id="GO:0000978">
    <property type="term" value="F:RNA polymerase II cis-regulatory region sequence-specific DNA binding"/>
    <property type="evidence" value="ECO:0007669"/>
    <property type="project" value="TreeGrafter"/>
</dbReference>
<keyword evidence="3 7" id="KW-0238">DNA-binding</keyword>
<accession>A0A0F6N1M4</accession>
<feature type="DNA-binding region" description="Homeobox" evidence="7">
    <location>
        <begin position="71"/>
        <end position="130"/>
    </location>
</feature>
<keyword evidence="5 7" id="KW-0539">Nucleus</keyword>
<organism evidence="11">
    <name type="scientific">Terebratalia transversa</name>
    <name type="common">Transverse lampshell</name>
    <dbReference type="NCBI Taxonomy" id="34513"/>
    <lineage>
        <taxon>Eukaryota</taxon>
        <taxon>Metazoa</taxon>
        <taxon>Spiralia</taxon>
        <taxon>Lophotrochozoa</taxon>
        <taxon>Brachiopoda</taxon>
        <taxon>Rhynchonelliformea</taxon>
        <taxon>Rhynchonellata</taxon>
        <taxon>Terebratellidina</taxon>
        <taxon>Laqueoidea</taxon>
        <taxon>Laqueidae</taxon>
        <taxon>Terebratalia</taxon>
    </lineage>
</organism>
<comment type="subcellular location">
    <subcellularLocation>
        <location evidence="1 7 8">Nucleus</location>
    </subcellularLocation>
</comment>
<dbReference type="GO" id="GO:0000981">
    <property type="term" value="F:DNA-binding transcription factor activity, RNA polymerase II-specific"/>
    <property type="evidence" value="ECO:0007669"/>
    <property type="project" value="InterPro"/>
</dbReference>
<dbReference type="PANTHER" id="PTHR46294">
    <property type="entry name" value="SEGMENTATION PROTEIN EVEN-SKIPPED"/>
    <property type="match status" value="1"/>
</dbReference>
<feature type="compositionally biased region" description="Basic and acidic residues" evidence="9">
    <location>
        <begin position="48"/>
        <end position="66"/>
    </location>
</feature>
<feature type="domain" description="Homeobox" evidence="10">
    <location>
        <begin position="69"/>
        <end position="129"/>
    </location>
</feature>
<dbReference type="Pfam" id="PF00046">
    <property type="entry name" value="Homeodomain"/>
    <property type="match status" value="1"/>
</dbReference>
<dbReference type="InterPro" id="IPR020479">
    <property type="entry name" value="HD_metazoa"/>
</dbReference>
<dbReference type="InterPro" id="IPR052002">
    <property type="entry name" value="Even-skipped_HD"/>
</dbReference>
<dbReference type="InterPro" id="IPR009057">
    <property type="entry name" value="Homeodomain-like_sf"/>
</dbReference>
<dbReference type="InterPro" id="IPR001356">
    <property type="entry name" value="HD"/>
</dbReference>
<evidence type="ECO:0000313" key="11">
    <source>
        <dbReference type="EMBL" id="AHY88463.1"/>
    </source>
</evidence>
<feature type="region of interest" description="Disordered" evidence="9">
    <location>
        <begin position="306"/>
        <end position="332"/>
    </location>
</feature>
<evidence type="ECO:0000256" key="4">
    <source>
        <dbReference type="ARBA" id="ARBA00023155"/>
    </source>
</evidence>
<dbReference type="CDD" id="cd00086">
    <property type="entry name" value="homeodomain"/>
    <property type="match status" value="1"/>
</dbReference>
<evidence type="ECO:0000256" key="1">
    <source>
        <dbReference type="ARBA" id="ARBA00004123"/>
    </source>
</evidence>
<evidence type="ECO:0000256" key="2">
    <source>
        <dbReference type="ARBA" id="ARBA00022473"/>
    </source>
</evidence>
<evidence type="ECO:0000256" key="7">
    <source>
        <dbReference type="PROSITE-ProRule" id="PRU00108"/>
    </source>
</evidence>
<evidence type="ECO:0000256" key="3">
    <source>
        <dbReference type="ARBA" id="ARBA00023125"/>
    </source>
</evidence>
<dbReference type="PROSITE" id="PS00027">
    <property type="entry name" value="HOMEOBOX_1"/>
    <property type="match status" value="1"/>
</dbReference>
<dbReference type="EMBL" id="KF946074">
    <property type="protein sequence ID" value="AHY88463.1"/>
    <property type="molecule type" value="mRNA"/>
</dbReference>
<comment type="similarity">
    <text evidence="6">Belongs to the even-skipped homeobox family.</text>
</comment>
<dbReference type="Gene3D" id="1.10.10.60">
    <property type="entry name" value="Homeodomain-like"/>
    <property type="match status" value="1"/>
</dbReference>
<evidence type="ECO:0000256" key="6">
    <source>
        <dbReference type="ARBA" id="ARBA00038449"/>
    </source>
</evidence>
<dbReference type="SMART" id="SM00389">
    <property type="entry name" value="HOX"/>
    <property type="match status" value="1"/>
</dbReference>
<keyword evidence="2" id="KW-0217">Developmental protein</keyword>
<dbReference type="AlphaFoldDB" id="A0A0F6N1M4"/>
<feature type="region of interest" description="Disordered" evidence="9">
    <location>
        <begin position="1"/>
        <end position="66"/>
    </location>
</feature>
<feature type="compositionally biased region" description="Basic and acidic residues" evidence="9">
    <location>
        <begin position="15"/>
        <end position="28"/>
    </location>
</feature>
<dbReference type="PRINTS" id="PR00024">
    <property type="entry name" value="HOMEOBOX"/>
</dbReference>
<gene>
    <name evidence="11" type="primary">evx</name>
</gene>
<dbReference type="SUPFAM" id="SSF46689">
    <property type="entry name" value="Homeodomain-like"/>
    <property type="match status" value="1"/>
</dbReference>
<dbReference type="InterPro" id="IPR017970">
    <property type="entry name" value="Homeobox_CS"/>
</dbReference>
<keyword evidence="4 7" id="KW-0371">Homeobox</keyword>
<protein>
    <submittedName>
        <fullName evidence="11">Evx</fullName>
    </submittedName>
</protein>